<reference evidence="2" key="1">
    <citation type="submission" date="2021-10" db="EMBL/GenBank/DDBJ databases">
        <title>Tropical sea cucumber genome reveals ecological adaptation and Cuvierian tubules defense mechanism.</title>
        <authorList>
            <person name="Chen T."/>
        </authorList>
    </citation>
    <scope>NUCLEOTIDE SEQUENCE</scope>
    <source>
        <strain evidence="2">Nanhai2018</strain>
        <tissue evidence="2">Muscle</tissue>
    </source>
</reference>
<dbReference type="Proteomes" id="UP001152320">
    <property type="component" value="Chromosome 1"/>
</dbReference>
<dbReference type="EMBL" id="JAIZAY010000001">
    <property type="protein sequence ID" value="KAJ8049858.1"/>
    <property type="molecule type" value="Genomic_DNA"/>
</dbReference>
<name>A0A9Q1HLL4_HOLLE</name>
<evidence type="ECO:0000313" key="3">
    <source>
        <dbReference type="Proteomes" id="UP001152320"/>
    </source>
</evidence>
<evidence type="ECO:0000313" key="2">
    <source>
        <dbReference type="EMBL" id="KAJ8049858.1"/>
    </source>
</evidence>
<comment type="caution">
    <text evidence="2">The sequence shown here is derived from an EMBL/GenBank/DDBJ whole genome shotgun (WGS) entry which is preliminary data.</text>
</comment>
<protein>
    <submittedName>
        <fullName evidence="2">Uncharacterized protein</fullName>
    </submittedName>
</protein>
<accession>A0A9Q1HLL4</accession>
<proteinExistence type="predicted"/>
<keyword evidence="3" id="KW-1185">Reference proteome</keyword>
<feature type="region of interest" description="Disordered" evidence="1">
    <location>
        <begin position="1"/>
        <end position="27"/>
    </location>
</feature>
<dbReference type="AlphaFoldDB" id="A0A9Q1HLL4"/>
<sequence>MNLNTGMHHPYKKPGDHTTYINVDSNHPPNIIQQIPETINKRLSELSSDKRAFDNAVPNYILRPSSGGGGAWQAFPPVRISAPRCPPLIS</sequence>
<gene>
    <name evidence="2" type="ORF">HOLleu_02783</name>
</gene>
<evidence type="ECO:0000256" key="1">
    <source>
        <dbReference type="SAM" id="MobiDB-lite"/>
    </source>
</evidence>
<dbReference type="OrthoDB" id="10200038at2759"/>
<organism evidence="2 3">
    <name type="scientific">Holothuria leucospilota</name>
    <name type="common">Black long sea cucumber</name>
    <name type="synonym">Mertensiothuria leucospilota</name>
    <dbReference type="NCBI Taxonomy" id="206669"/>
    <lineage>
        <taxon>Eukaryota</taxon>
        <taxon>Metazoa</taxon>
        <taxon>Echinodermata</taxon>
        <taxon>Eleutherozoa</taxon>
        <taxon>Echinozoa</taxon>
        <taxon>Holothuroidea</taxon>
        <taxon>Aspidochirotacea</taxon>
        <taxon>Aspidochirotida</taxon>
        <taxon>Holothuriidae</taxon>
        <taxon>Holothuria</taxon>
    </lineage>
</organism>